<dbReference type="SMART" id="SM00066">
    <property type="entry name" value="GAL4"/>
    <property type="match status" value="1"/>
</dbReference>
<dbReference type="GO" id="GO:0005634">
    <property type="term" value="C:nucleus"/>
    <property type="evidence" value="ECO:0007669"/>
    <property type="project" value="UniProtKB-SubCell"/>
</dbReference>
<evidence type="ECO:0000256" key="3">
    <source>
        <dbReference type="SAM" id="MobiDB-lite"/>
    </source>
</evidence>
<dbReference type="InterPro" id="IPR001138">
    <property type="entry name" value="Zn2Cys6_DnaBD"/>
</dbReference>
<evidence type="ECO:0000313" key="6">
    <source>
        <dbReference type="Proteomes" id="UP000053263"/>
    </source>
</evidence>
<proteinExistence type="predicted"/>
<gene>
    <name evidence="5" type="ORF">PLICRDRAFT_45304</name>
</gene>
<evidence type="ECO:0000259" key="4">
    <source>
        <dbReference type="PROSITE" id="PS50048"/>
    </source>
</evidence>
<dbReference type="PROSITE" id="PS00463">
    <property type="entry name" value="ZN2_CY6_FUNGAL_1"/>
    <property type="match status" value="1"/>
</dbReference>
<accession>A0A0C9TA41</accession>
<dbReference type="InterPro" id="IPR036864">
    <property type="entry name" value="Zn2-C6_fun-type_DNA-bd_sf"/>
</dbReference>
<evidence type="ECO:0000256" key="1">
    <source>
        <dbReference type="ARBA" id="ARBA00004123"/>
    </source>
</evidence>
<dbReference type="InterPro" id="IPR021858">
    <property type="entry name" value="Fun_TF"/>
</dbReference>
<dbReference type="Pfam" id="PF00172">
    <property type="entry name" value="Zn_clus"/>
    <property type="match status" value="1"/>
</dbReference>
<reference evidence="5 6" key="1">
    <citation type="submission" date="2014-06" db="EMBL/GenBank/DDBJ databases">
        <title>Evolutionary Origins and Diversification of the Mycorrhizal Mutualists.</title>
        <authorList>
            <consortium name="DOE Joint Genome Institute"/>
            <consortium name="Mycorrhizal Genomics Consortium"/>
            <person name="Kohler A."/>
            <person name="Kuo A."/>
            <person name="Nagy L.G."/>
            <person name="Floudas D."/>
            <person name="Copeland A."/>
            <person name="Barry K.W."/>
            <person name="Cichocki N."/>
            <person name="Veneault-Fourrey C."/>
            <person name="LaButti K."/>
            <person name="Lindquist E.A."/>
            <person name="Lipzen A."/>
            <person name="Lundell T."/>
            <person name="Morin E."/>
            <person name="Murat C."/>
            <person name="Riley R."/>
            <person name="Ohm R."/>
            <person name="Sun H."/>
            <person name="Tunlid A."/>
            <person name="Henrissat B."/>
            <person name="Grigoriev I.V."/>
            <person name="Hibbett D.S."/>
            <person name="Martin F."/>
        </authorList>
    </citation>
    <scope>NUCLEOTIDE SEQUENCE [LARGE SCALE GENOMIC DNA]</scope>
    <source>
        <strain evidence="5 6">FD-325 SS-3</strain>
    </source>
</reference>
<dbReference type="GO" id="GO:0008270">
    <property type="term" value="F:zinc ion binding"/>
    <property type="evidence" value="ECO:0007669"/>
    <property type="project" value="InterPro"/>
</dbReference>
<dbReference type="HOGENOM" id="CLU_015435_0_0_1"/>
<dbReference type="SUPFAM" id="SSF57701">
    <property type="entry name" value="Zn2/Cys6 DNA-binding domain"/>
    <property type="match status" value="1"/>
</dbReference>
<feature type="region of interest" description="Disordered" evidence="3">
    <location>
        <begin position="1"/>
        <end position="33"/>
    </location>
</feature>
<keyword evidence="6" id="KW-1185">Reference proteome</keyword>
<sequence>MSTKSLVQGPQMSAQTHDTTKARSTSGARRAVRQGFRRSKDGCLNCKRFHSKCDEGLPECLRCRQSKRKCEWPEHVRAKLAASAEGLPSVDPTTSTVMSTAVAASPLLAGTRMEGARSFTAPWTSTYCQPTDPIAMAYPDPQERRLIVHFVREAPSILTGIPIHPQNVLFLDLSRVMSDRGFGLSADALRLSLLSIGALHQAWLENSNDEASTDLCLTSRSVANHLQLAADSCLKAAVLLSLTSTSESDDTLLMATTMLYLFQVLSASQRKREHMETARNLVQRRGGPAQILESAMGASSYTSVRKLLECLAVFDMFDALGSGKEPALLASDGEMDPWWYDCVENSEQVDSVECAFGVSRGVLEMLARTVRLVSLARRAALFGYSPLSDNEELINELELFEAASQLEEELQFWTTTAAAEGGHKRKRSGNLIYIETAKILLACNVCGLPREDPRVQASATLILELSKECNTHLGLVLYLMWPLLVAGAQVDGDQRWLALSVLEVFSTRSGSTRLGPWYDSCNAARGVLQTIWNRVDNHLPHSGFQDVAIEMGVQFL</sequence>
<dbReference type="CDD" id="cd00067">
    <property type="entry name" value="GAL4"/>
    <property type="match status" value="1"/>
</dbReference>
<dbReference type="Gene3D" id="4.10.240.10">
    <property type="entry name" value="Zn(2)-C6 fungal-type DNA-binding domain"/>
    <property type="match status" value="1"/>
</dbReference>
<comment type="subcellular location">
    <subcellularLocation>
        <location evidence="1">Nucleus</location>
    </subcellularLocation>
</comment>
<name>A0A0C9TA41_PLICR</name>
<dbReference type="AlphaFoldDB" id="A0A0C9TA41"/>
<evidence type="ECO:0000313" key="5">
    <source>
        <dbReference type="EMBL" id="KII85158.1"/>
    </source>
</evidence>
<feature type="domain" description="Zn(2)-C6 fungal-type" evidence="4">
    <location>
        <begin position="42"/>
        <end position="72"/>
    </location>
</feature>
<dbReference type="PANTHER" id="PTHR37534:SF20">
    <property type="entry name" value="PRO1A C6 ZINK-FINGER PROTEIN"/>
    <property type="match status" value="1"/>
</dbReference>
<evidence type="ECO:0000256" key="2">
    <source>
        <dbReference type="ARBA" id="ARBA00023242"/>
    </source>
</evidence>
<organism evidence="5 6">
    <name type="scientific">Plicaturopsis crispa FD-325 SS-3</name>
    <dbReference type="NCBI Taxonomy" id="944288"/>
    <lineage>
        <taxon>Eukaryota</taxon>
        <taxon>Fungi</taxon>
        <taxon>Dikarya</taxon>
        <taxon>Basidiomycota</taxon>
        <taxon>Agaricomycotina</taxon>
        <taxon>Agaricomycetes</taxon>
        <taxon>Agaricomycetidae</taxon>
        <taxon>Amylocorticiales</taxon>
        <taxon>Amylocorticiaceae</taxon>
        <taxon>Plicatura</taxon>
        <taxon>Plicaturopsis crispa</taxon>
    </lineage>
</organism>
<dbReference type="PANTHER" id="PTHR37534">
    <property type="entry name" value="TRANSCRIPTIONAL ACTIVATOR PROTEIN UGA3"/>
    <property type="match status" value="1"/>
</dbReference>
<dbReference type="EMBL" id="KN832568">
    <property type="protein sequence ID" value="KII85158.1"/>
    <property type="molecule type" value="Genomic_DNA"/>
</dbReference>
<feature type="compositionally biased region" description="Polar residues" evidence="3">
    <location>
        <begin position="1"/>
        <end position="27"/>
    </location>
</feature>
<dbReference type="Proteomes" id="UP000053263">
    <property type="component" value="Unassembled WGS sequence"/>
</dbReference>
<dbReference type="PROSITE" id="PS50048">
    <property type="entry name" value="ZN2_CY6_FUNGAL_2"/>
    <property type="match status" value="1"/>
</dbReference>
<dbReference type="Pfam" id="PF11951">
    <property type="entry name" value="Fungal_trans_2"/>
    <property type="match status" value="1"/>
</dbReference>
<dbReference type="GO" id="GO:0000981">
    <property type="term" value="F:DNA-binding transcription factor activity, RNA polymerase II-specific"/>
    <property type="evidence" value="ECO:0007669"/>
    <property type="project" value="InterPro"/>
</dbReference>
<keyword evidence="2" id="KW-0539">Nucleus</keyword>
<protein>
    <recommendedName>
        <fullName evidence="4">Zn(2)-C6 fungal-type domain-containing protein</fullName>
    </recommendedName>
</protein>
<dbReference type="OrthoDB" id="5419315at2759"/>